<feature type="compositionally biased region" description="Basic and acidic residues" evidence="1">
    <location>
        <begin position="1"/>
        <end position="12"/>
    </location>
</feature>
<feature type="region of interest" description="Disordered" evidence="1">
    <location>
        <begin position="1"/>
        <end position="34"/>
    </location>
</feature>
<dbReference type="EMBL" id="WPNZ01000013">
    <property type="protein sequence ID" value="MVO87816.1"/>
    <property type="molecule type" value="Genomic_DNA"/>
</dbReference>
<evidence type="ECO:0008006" key="4">
    <source>
        <dbReference type="Google" id="ProtNLM"/>
    </source>
</evidence>
<dbReference type="SUPFAM" id="SSF56059">
    <property type="entry name" value="Glutathione synthetase ATP-binding domain-like"/>
    <property type="match status" value="1"/>
</dbReference>
<dbReference type="Gene3D" id="3.30.470.20">
    <property type="entry name" value="ATP-grasp fold, B domain"/>
    <property type="match status" value="1"/>
</dbReference>
<gene>
    <name evidence="2" type="ORF">GPA10_24410</name>
</gene>
<protein>
    <recommendedName>
        <fullName evidence="4">Cyanophycin synthetase</fullName>
    </recommendedName>
</protein>
<dbReference type="GO" id="GO:0018169">
    <property type="term" value="F:ribosomal S6-glutamic acid ligase activity"/>
    <property type="evidence" value="ECO:0007669"/>
    <property type="project" value="TreeGrafter"/>
</dbReference>
<keyword evidence="3" id="KW-1185">Reference proteome</keyword>
<dbReference type="GO" id="GO:0009432">
    <property type="term" value="P:SOS response"/>
    <property type="evidence" value="ECO:0007669"/>
    <property type="project" value="TreeGrafter"/>
</dbReference>
<name>A0A6L6X278_9ACTN</name>
<evidence type="ECO:0000313" key="3">
    <source>
        <dbReference type="Proteomes" id="UP000483802"/>
    </source>
</evidence>
<dbReference type="GO" id="GO:0005737">
    <property type="term" value="C:cytoplasm"/>
    <property type="evidence" value="ECO:0007669"/>
    <property type="project" value="TreeGrafter"/>
</dbReference>
<dbReference type="Proteomes" id="UP000483802">
    <property type="component" value="Unassembled WGS sequence"/>
</dbReference>
<dbReference type="AlphaFoldDB" id="A0A6L6X278"/>
<sequence>MTDAGSERDVRATTDAGPVSDVRATTDTGSVNDVHTVTDTGSVSDARATTGVRQARQLHLMRAASALGITVHDRMPELGVDLVIYRHGAKSVPVLEGRYDHELRARDFFLTEDKHATKLLLSEAGFTTPRGFAFAFTDTPASDGDDDLPRLTAFATDAVAALSANPAADAPALAPVVVKPRAGMRGDAVRMDLVTAAAVAEHIADRRHLFRSWIVEEQVDGKDLRLQLVDGELVAACVREPASVTGDGRTRLAELVETHRTAVAAANPDNRLVVDTETQDLLAAQGLGLDDVPAAGRAVRLKRTANLAKGGVAVDVTESLHADFAPWAASVADLFGTRILAIDALCAKPHDPPTTGTTILEVNTAPEWVHHTFSRNRTHDIATRVLRSWFDL</sequence>
<dbReference type="PANTHER" id="PTHR21621:SF0">
    <property type="entry name" value="BETA-CITRYLGLUTAMATE SYNTHASE B-RELATED"/>
    <property type="match status" value="1"/>
</dbReference>
<feature type="compositionally biased region" description="Polar residues" evidence="1">
    <location>
        <begin position="23"/>
        <end position="34"/>
    </location>
</feature>
<evidence type="ECO:0000313" key="2">
    <source>
        <dbReference type="EMBL" id="MVO87816.1"/>
    </source>
</evidence>
<organism evidence="2 3">
    <name type="scientific">Streptomyces typhae</name>
    <dbReference type="NCBI Taxonomy" id="2681492"/>
    <lineage>
        <taxon>Bacteria</taxon>
        <taxon>Bacillati</taxon>
        <taxon>Actinomycetota</taxon>
        <taxon>Actinomycetes</taxon>
        <taxon>Kitasatosporales</taxon>
        <taxon>Streptomycetaceae</taxon>
        <taxon>Streptomyces</taxon>
    </lineage>
</organism>
<dbReference type="RefSeq" id="WP_157167345.1">
    <property type="nucleotide sequence ID" value="NZ_WPNZ01000013.1"/>
</dbReference>
<dbReference type="PANTHER" id="PTHR21621">
    <property type="entry name" value="RIBOSOMAL PROTEIN S6 MODIFICATION PROTEIN"/>
    <property type="match status" value="1"/>
</dbReference>
<comment type="caution">
    <text evidence="2">The sequence shown here is derived from an EMBL/GenBank/DDBJ whole genome shotgun (WGS) entry which is preliminary data.</text>
</comment>
<proteinExistence type="predicted"/>
<evidence type="ECO:0000256" key="1">
    <source>
        <dbReference type="SAM" id="MobiDB-lite"/>
    </source>
</evidence>
<accession>A0A6L6X278</accession>
<reference evidence="2 3" key="1">
    <citation type="submission" date="2019-11" db="EMBL/GenBank/DDBJ databases">
        <title>Streptomyces typhae sp. nov., a novel endophytic actinomycete isolated from the root of cattail pollen (Typha angustifolia L.).</title>
        <authorList>
            <person name="Peng C."/>
        </authorList>
    </citation>
    <scope>NUCLEOTIDE SEQUENCE [LARGE SCALE GENOMIC DNA]</scope>
    <source>
        <strain evidence="3">p1417</strain>
    </source>
</reference>